<evidence type="ECO:0000259" key="2">
    <source>
        <dbReference type="Pfam" id="PF19427"/>
    </source>
</evidence>
<dbReference type="PANTHER" id="PTHR21386:SF0">
    <property type="entry name" value="PROTEIN INSCUTEABLE HOMOLOG"/>
    <property type="match status" value="1"/>
</dbReference>
<evidence type="ECO:0000256" key="1">
    <source>
        <dbReference type="SAM" id="MobiDB-lite"/>
    </source>
</evidence>
<dbReference type="InterPro" id="IPR039921">
    <property type="entry name" value="Inscuteable"/>
</dbReference>
<dbReference type="WBParaSite" id="ACRNAN_Path_545.g2063.t1">
    <property type="protein sequence ID" value="ACRNAN_Path_545.g2063.t1"/>
    <property type="gene ID" value="ACRNAN_Path_545.g2063"/>
</dbReference>
<keyword evidence="3" id="KW-1185">Reference proteome</keyword>
<organism evidence="3 4">
    <name type="scientific">Acrobeloides nanus</name>
    <dbReference type="NCBI Taxonomy" id="290746"/>
    <lineage>
        <taxon>Eukaryota</taxon>
        <taxon>Metazoa</taxon>
        <taxon>Ecdysozoa</taxon>
        <taxon>Nematoda</taxon>
        <taxon>Chromadorea</taxon>
        <taxon>Rhabditida</taxon>
        <taxon>Tylenchina</taxon>
        <taxon>Cephalobomorpha</taxon>
        <taxon>Cephaloboidea</taxon>
        <taxon>Cephalobidae</taxon>
        <taxon>Acrobeloides</taxon>
    </lineage>
</organism>
<accession>A0A914C9P1</accession>
<protein>
    <submittedName>
        <fullName evidence="4">Protein inscuteable homologue C-terminal domain-containing protein</fullName>
    </submittedName>
</protein>
<dbReference type="Pfam" id="PF19427">
    <property type="entry name" value="Insc_C"/>
    <property type="match status" value="1"/>
</dbReference>
<dbReference type="InterPro" id="IPR016024">
    <property type="entry name" value="ARM-type_fold"/>
</dbReference>
<dbReference type="AlphaFoldDB" id="A0A914C9P1"/>
<dbReference type="Gene3D" id="1.25.10.10">
    <property type="entry name" value="Leucine-rich Repeat Variant"/>
    <property type="match status" value="1"/>
</dbReference>
<dbReference type="Proteomes" id="UP000887540">
    <property type="component" value="Unplaced"/>
</dbReference>
<dbReference type="GO" id="GO:0009786">
    <property type="term" value="P:regulation of asymmetric cell division"/>
    <property type="evidence" value="ECO:0007669"/>
    <property type="project" value="TreeGrafter"/>
</dbReference>
<evidence type="ECO:0000313" key="4">
    <source>
        <dbReference type="WBParaSite" id="ACRNAN_Path_545.g2063.t1"/>
    </source>
</evidence>
<dbReference type="GO" id="GO:0008093">
    <property type="term" value="F:cytoskeletal anchor activity"/>
    <property type="evidence" value="ECO:0007669"/>
    <property type="project" value="TreeGrafter"/>
</dbReference>
<dbReference type="PANTHER" id="PTHR21386">
    <property type="entry name" value="INSCUTEABLE"/>
    <property type="match status" value="1"/>
</dbReference>
<reference evidence="4" key="1">
    <citation type="submission" date="2022-11" db="UniProtKB">
        <authorList>
            <consortium name="WormBaseParasite"/>
        </authorList>
    </citation>
    <scope>IDENTIFICATION</scope>
</reference>
<dbReference type="SMART" id="SM00185">
    <property type="entry name" value="ARM"/>
    <property type="match status" value="2"/>
</dbReference>
<evidence type="ECO:0000313" key="3">
    <source>
        <dbReference type="Proteomes" id="UP000887540"/>
    </source>
</evidence>
<feature type="compositionally biased region" description="Low complexity" evidence="1">
    <location>
        <begin position="294"/>
        <end position="306"/>
    </location>
</feature>
<dbReference type="GO" id="GO:0045176">
    <property type="term" value="P:apical protein localization"/>
    <property type="evidence" value="ECO:0007669"/>
    <property type="project" value="TreeGrafter"/>
</dbReference>
<dbReference type="InterPro" id="IPR000225">
    <property type="entry name" value="Armadillo"/>
</dbReference>
<name>A0A914C9P1_9BILA</name>
<dbReference type="GO" id="GO:0000132">
    <property type="term" value="P:establishment of mitotic spindle orientation"/>
    <property type="evidence" value="ECO:0007669"/>
    <property type="project" value="TreeGrafter"/>
</dbReference>
<feature type="domain" description="Protein inscuteable homologue C-terminal" evidence="2">
    <location>
        <begin position="471"/>
        <end position="723"/>
    </location>
</feature>
<dbReference type="GO" id="GO:0008356">
    <property type="term" value="P:asymmetric cell division"/>
    <property type="evidence" value="ECO:0007669"/>
    <property type="project" value="InterPro"/>
</dbReference>
<dbReference type="InterPro" id="IPR011989">
    <property type="entry name" value="ARM-like"/>
</dbReference>
<dbReference type="SUPFAM" id="SSF48371">
    <property type="entry name" value="ARM repeat"/>
    <property type="match status" value="1"/>
</dbReference>
<dbReference type="InterPro" id="IPR045789">
    <property type="entry name" value="Insc_C"/>
</dbReference>
<feature type="region of interest" description="Disordered" evidence="1">
    <location>
        <begin position="290"/>
        <end position="336"/>
    </location>
</feature>
<sequence length="753" mass="84001">MSILYAKSVLSPALKSDEKPEGCRIHIGYNPLQTSNTSAFGVIPPSKPPRKCIARMTSSLNDIIMAQQTSENRLQINESQMNTFDQTNQVPMSMATSLISESNLNNSPVWRKSNSSASRSGYRISEPCRWIPSDTRDLSSPTTSTNTIQSIRTMVHENEVPALETLRLNSNTSTPISQRRHRSSRSTTISGVDFCWNSMKNQKNIMSISLSEHPSSQTSSIPDYSELPFCENESTTSAHTIMANKRENRRRPTSLRHSIFINDDTSSITNLSNLKQQSLYEINEEVSQIEQKYSSSPNSVRSTNSSIDSGQCSGDPEVNYSHGCSSREDKTRSHSSGFTNYMHSSLPSYARMASTMDHILRISSSIYSLLSSNLQNPIVSRELFHKTNIYIQIIRQSSCANHLPDQDIDIVLNTMRNAERDARLSNKPIFLSDYFSILARKMLEQTLLVFGKVIANYLTECVNKDRLLVIALEHFVHLLLFGDELCLQAIQNKAIDNIIAFCRMINTPKDTLKLLLRAIAVLCSVTKGCLQLLSIGGLEVVIHLLCNADAECSVEAAGVLTQLTHPGRSFIKMHSNLSPIVLRLLELVDEASSSESLLLCMAAIANLTLQSSNIVDLLYQHNAILKIVRAISRPNCNNIFVKEQVVTTFSRLANKNYDQALIAQGAIPVLIQMLTVTDPKHSDYCKRIRYKAAVCIGTISSSSLGLKAMHDNHCYAQLCEVLKMENHVPNPMTMICTSIKQKIENTYEIESSV</sequence>
<dbReference type="GO" id="GO:0045179">
    <property type="term" value="C:apical cortex"/>
    <property type="evidence" value="ECO:0007669"/>
    <property type="project" value="TreeGrafter"/>
</dbReference>
<proteinExistence type="predicted"/>